<accession>A0A645GFB5</accession>
<dbReference type="AlphaFoldDB" id="A0A645GFB5"/>
<sequence length="94" mass="10747">MRLDGQRFAIHGRIAADIRHRAIGRAADIGYGGIDAVRRDHTLRIRLDVRRREPDPPSDALVLHHRTGEGIPPRKQFLCKRHIPSLNRFADART</sequence>
<name>A0A645GFB5_9ZZZZ</name>
<organism evidence="1">
    <name type="scientific">bioreactor metagenome</name>
    <dbReference type="NCBI Taxonomy" id="1076179"/>
    <lineage>
        <taxon>unclassified sequences</taxon>
        <taxon>metagenomes</taxon>
        <taxon>ecological metagenomes</taxon>
    </lineage>
</organism>
<proteinExistence type="predicted"/>
<dbReference type="EMBL" id="VSSQ01074847">
    <property type="protein sequence ID" value="MPN25611.1"/>
    <property type="molecule type" value="Genomic_DNA"/>
</dbReference>
<gene>
    <name evidence="1" type="ORF">SDC9_173023</name>
</gene>
<evidence type="ECO:0000313" key="1">
    <source>
        <dbReference type="EMBL" id="MPN25611.1"/>
    </source>
</evidence>
<protein>
    <submittedName>
        <fullName evidence="1">Uncharacterized protein</fullName>
    </submittedName>
</protein>
<comment type="caution">
    <text evidence="1">The sequence shown here is derived from an EMBL/GenBank/DDBJ whole genome shotgun (WGS) entry which is preliminary data.</text>
</comment>
<reference evidence="1" key="1">
    <citation type="submission" date="2019-08" db="EMBL/GenBank/DDBJ databases">
        <authorList>
            <person name="Kucharzyk K."/>
            <person name="Murdoch R.W."/>
            <person name="Higgins S."/>
            <person name="Loffler F."/>
        </authorList>
    </citation>
    <scope>NUCLEOTIDE SEQUENCE</scope>
</reference>